<dbReference type="KEGG" id="crq:GCK72_026038"/>
<feature type="compositionally biased region" description="Low complexity" evidence="1">
    <location>
        <begin position="131"/>
        <end position="145"/>
    </location>
</feature>
<dbReference type="CTD" id="9813943"/>
<name>A0A6A5G3S8_CAERE</name>
<accession>A0A6A5G3S8</accession>
<dbReference type="RefSeq" id="XP_003102029.2">
    <property type="nucleotide sequence ID" value="XM_003101981.2"/>
</dbReference>
<dbReference type="EMBL" id="WUAV01000006">
    <property type="protein sequence ID" value="KAF1749570.1"/>
    <property type="molecule type" value="Genomic_DNA"/>
</dbReference>
<evidence type="ECO:0000256" key="1">
    <source>
        <dbReference type="SAM" id="MobiDB-lite"/>
    </source>
</evidence>
<sequence length="700" mass="78380">MSSSKDTRPNRDFIPLKHRPAGLVSQENDSYRSRSNPRSGNKPFYKHENIHANGVDNSPLGQVSDFKLKSSDRCVTSINERKSAFSYCSTDNSNNQNFPANYSIISMGYYQEDKRLNGNGSGHKGRDNQRGNRNSSSRSAVGVGNKTFNGYDNHHDKSLLNYHDSDEVFVDNVTLDASVVKNKSSEGPNSEARTKRARSCSRRSCTNKSFTALDGCYNKDYIPVTHRPARKADDTFCTRPPLPRVSVRVALNQTSTGTEDGSSQANIFTKRGTRNGDFIPVKHRPAGLVSQENDSYRSRSNPRFGNKPFYKHENNHANGVDDSPLGQVSDFKLKSSDRCVTSTNELKSASCFVPMQLNLFMKKDAVGSQKSGHYKQEISGDGLVTSIVNSKKVTNDGTVECVNSRVKKLITESIQAQSQDDAKVNNPTAHKHIQILPGTEPWFWELSETKKFQQPSNNIVPYSDNGSGSEAVTDGVKTTDRDFVVRKCQEESLPKLQGQWNLVKMPANIPAYRETNGDLNKTFSGFDATRVEDLYLENELNETIRNDEEDDTLEIANGNTVNIVWSDQWTHFMKMKEFASDVFPSGGIAGVYTCWAGGVLEMPYIVVAKDFIMFYDKTEAPQRMPPHFQFELLPLVKSSDDRIVPGVYHYVSVDHEIWPSLMSLGDHLNNACHSADLIYYKDDNLNKVSTSSVFDSNKNQ</sequence>
<evidence type="ECO:0000313" key="2">
    <source>
        <dbReference type="EMBL" id="KAF1749570.1"/>
    </source>
</evidence>
<evidence type="ECO:0000313" key="3">
    <source>
        <dbReference type="Proteomes" id="UP000483820"/>
    </source>
</evidence>
<feature type="compositionally biased region" description="Polar residues" evidence="1">
    <location>
        <begin position="25"/>
        <end position="39"/>
    </location>
</feature>
<proteinExistence type="predicted"/>
<feature type="region of interest" description="Disordered" evidence="1">
    <location>
        <begin position="115"/>
        <end position="148"/>
    </location>
</feature>
<dbReference type="AlphaFoldDB" id="A0A6A5G3S8"/>
<protein>
    <submittedName>
        <fullName evidence="2">Uncharacterized protein</fullName>
    </submittedName>
</protein>
<reference evidence="2 3" key="1">
    <citation type="submission" date="2019-12" db="EMBL/GenBank/DDBJ databases">
        <title>Chromosome-level assembly of the Caenorhabditis remanei genome.</title>
        <authorList>
            <person name="Teterina A.A."/>
            <person name="Willis J.H."/>
            <person name="Phillips P.C."/>
        </authorList>
    </citation>
    <scope>NUCLEOTIDE SEQUENCE [LARGE SCALE GENOMIC DNA]</scope>
    <source>
        <strain evidence="2 3">PX506</strain>
        <tissue evidence="2">Whole organism</tissue>
    </source>
</reference>
<feature type="compositionally biased region" description="Basic and acidic residues" evidence="1">
    <location>
        <begin position="1"/>
        <end position="15"/>
    </location>
</feature>
<organism evidence="2 3">
    <name type="scientific">Caenorhabditis remanei</name>
    <name type="common">Caenorhabditis vulgaris</name>
    <dbReference type="NCBI Taxonomy" id="31234"/>
    <lineage>
        <taxon>Eukaryota</taxon>
        <taxon>Metazoa</taxon>
        <taxon>Ecdysozoa</taxon>
        <taxon>Nematoda</taxon>
        <taxon>Chromadorea</taxon>
        <taxon>Rhabditida</taxon>
        <taxon>Rhabditina</taxon>
        <taxon>Rhabditomorpha</taxon>
        <taxon>Rhabditoidea</taxon>
        <taxon>Rhabditidae</taxon>
        <taxon>Peloderinae</taxon>
        <taxon>Caenorhabditis</taxon>
    </lineage>
</organism>
<feature type="region of interest" description="Disordered" evidence="1">
    <location>
        <begin position="1"/>
        <end position="58"/>
    </location>
</feature>
<dbReference type="GeneID" id="9813943"/>
<comment type="caution">
    <text evidence="2">The sequence shown here is derived from an EMBL/GenBank/DDBJ whole genome shotgun (WGS) entry which is preliminary data.</text>
</comment>
<dbReference type="Proteomes" id="UP000483820">
    <property type="component" value="Chromosome X"/>
</dbReference>
<gene>
    <name evidence="2" type="ORF">GCK72_026038</name>
</gene>